<keyword evidence="2" id="KW-1185">Reference proteome</keyword>
<dbReference type="Proteomes" id="UP000828390">
    <property type="component" value="Unassembled WGS sequence"/>
</dbReference>
<comment type="caution">
    <text evidence="1">The sequence shown here is derived from an EMBL/GenBank/DDBJ whole genome shotgun (WGS) entry which is preliminary data.</text>
</comment>
<evidence type="ECO:0000313" key="2">
    <source>
        <dbReference type="Proteomes" id="UP000828390"/>
    </source>
</evidence>
<protein>
    <submittedName>
        <fullName evidence="1">Uncharacterized protein</fullName>
    </submittedName>
</protein>
<accession>A0A9D4DBI0</accession>
<reference evidence="1" key="2">
    <citation type="submission" date="2020-11" db="EMBL/GenBank/DDBJ databases">
        <authorList>
            <person name="McCartney M.A."/>
            <person name="Auch B."/>
            <person name="Kono T."/>
            <person name="Mallez S."/>
            <person name="Becker A."/>
            <person name="Gohl D.M."/>
            <person name="Silverstein K.A.T."/>
            <person name="Koren S."/>
            <person name="Bechman K.B."/>
            <person name="Herman A."/>
            <person name="Abrahante J.E."/>
            <person name="Garbe J."/>
        </authorList>
    </citation>
    <scope>NUCLEOTIDE SEQUENCE</scope>
    <source>
        <strain evidence="1">Duluth1</strain>
        <tissue evidence="1">Whole animal</tissue>
    </source>
</reference>
<gene>
    <name evidence="1" type="ORF">DPMN_048814</name>
</gene>
<dbReference type="EMBL" id="JAIWYP010000011">
    <property type="protein sequence ID" value="KAH3742080.1"/>
    <property type="molecule type" value="Genomic_DNA"/>
</dbReference>
<organism evidence="1 2">
    <name type="scientific">Dreissena polymorpha</name>
    <name type="common">Zebra mussel</name>
    <name type="synonym">Mytilus polymorpha</name>
    <dbReference type="NCBI Taxonomy" id="45954"/>
    <lineage>
        <taxon>Eukaryota</taxon>
        <taxon>Metazoa</taxon>
        <taxon>Spiralia</taxon>
        <taxon>Lophotrochozoa</taxon>
        <taxon>Mollusca</taxon>
        <taxon>Bivalvia</taxon>
        <taxon>Autobranchia</taxon>
        <taxon>Heteroconchia</taxon>
        <taxon>Euheterodonta</taxon>
        <taxon>Imparidentia</taxon>
        <taxon>Neoheterodontei</taxon>
        <taxon>Myida</taxon>
        <taxon>Dreissenoidea</taxon>
        <taxon>Dreissenidae</taxon>
        <taxon>Dreissena</taxon>
    </lineage>
</organism>
<name>A0A9D4DBI0_DREPO</name>
<reference evidence="1" key="1">
    <citation type="journal article" date="2019" name="bioRxiv">
        <title>The Genome of the Zebra Mussel, Dreissena polymorpha: A Resource for Invasive Species Research.</title>
        <authorList>
            <person name="McCartney M.A."/>
            <person name="Auch B."/>
            <person name="Kono T."/>
            <person name="Mallez S."/>
            <person name="Zhang Y."/>
            <person name="Obille A."/>
            <person name="Becker A."/>
            <person name="Abrahante J.E."/>
            <person name="Garbe J."/>
            <person name="Badalamenti J.P."/>
            <person name="Herman A."/>
            <person name="Mangelson H."/>
            <person name="Liachko I."/>
            <person name="Sullivan S."/>
            <person name="Sone E.D."/>
            <person name="Koren S."/>
            <person name="Silverstein K.A.T."/>
            <person name="Beckman K.B."/>
            <person name="Gohl D.M."/>
        </authorList>
    </citation>
    <scope>NUCLEOTIDE SEQUENCE</scope>
    <source>
        <strain evidence="1">Duluth1</strain>
        <tissue evidence="1">Whole animal</tissue>
    </source>
</reference>
<proteinExistence type="predicted"/>
<dbReference type="AlphaFoldDB" id="A0A9D4DBI0"/>
<evidence type="ECO:0000313" key="1">
    <source>
        <dbReference type="EMBL" id="KAH3742080.1"/>
    </source>
</evidence>
<sequence length="57" mass="6332">MPTQRAIRLRTGRQATEPVDGKIESGVKEGNQIENVELDQKTLVVVPARVMSRSSVR</sequence>